<feature type="domain" description="4Fe-4S ferredoxin-type" evidence="4">
    <location>
        <begin position="31"/>
        <end position="58"/>
    </location>
</feature>
<protein>
    <submittedName>
        <fullName evidence="5">4Fe-4S binding protein</fullName>
    </submittedName>
</protein>
<name>A0ABU4WBM7_9FUSO</name>
<comment type="caution">
    <text evidence="5">The sequence shown here is derived from an EMBL/GenBank/DDBJ whole genome shotgun (WGS) entry which is preliminary data.</text>
</comment>
<dbReference type="Gene3D" id="3.30.70.20">
    <property type="match status" value="1"/>
</dbReference>
<gene>
    <name evidence="5" type="ORF">RFV38_10635</name>
</gene>
<dbReference type="InterPro" id="IPR017900">
    <property type="entry name" value="4Fe4S_Fe_S_CS"/>
</dbReference>
<keyword evidence="3" id="KW-0411">Iron-sulfur</keyword>
<keyword evidence="2" id="KW-0408">Iron</keyword>
<evidence type="ECO:0000256" key="2">
    <source>
        <dbReference type="ARBA" id="ARBA00023004"/>
    </source>
</evidence>
<dbReference type="RefSeq" id="WP_320314302.1">
    <property type="nucleotide sequence ID" value="NZ_JAVIKH010000016.1"/>
</dbReference>
<feature type="domain" description="4Fe-4S ferredoxin-type" evidence="4">
    <location>
        <begin position="1"/>
        <end position="30"/>
    </location>
</feature>
<dbReference type="EMBL" id="JAVIKH010000016">
    <property type="protein sequence ID" value="MDX8336948.1"/>
    <property type="molecule type" value="Genomic_DNA"/>
</dbReference>
<dbReference type="SUPFAM" id="SSF54862">
    <property type="entry name" value="4Fe-4S ferredoxins"/>
    <property type="match status" value="1"/>
</dbReference>
<keyword evidence="6" id="KW-1185">Reference proteome</keyword>
<dbReference type="PROSITE" id="PS00198">
    <property type="entry name" value="4FE4S_FER_1"/>
    <property type="match status" value="1"/>
</dbReference>
<evidence type="ECO:0000256" key="3">
    <source>
        <dbReference type="ARBA" id="ARBA00023014"/>
    </source>
</evidence>
<dbReference type="Proteomes" id="UP001279681">
    <property type="component" value="Unassembled WGS sequence"/>
</dbReference>
<keyword evidence="1" id="KW-0479">Metal-binding</keyword>
<evidence type="ECO:0000313" key="6">
    <source>
        <dbReference type="Proteomes" id="UP001279681"/>
    </source>
</evidence>
<organism evidence="5 6">
    <name type="scientific">Candidatus Cetobacterium colombiensis</name>
    <dbReference type="NCBI Taxonomy" id="3073100"/>
    <lineage>
        <taxon>Bacteria</taxon>
        <taxon>Fusobacteriati</taxon>
        <taxon>Fusobacteriota</taxon>
        <taxon>Fusobacteriia</taxon>
        <taxon>Fusobacteriales</taxon>
        <taxon>Fusobacteriaceae</taxon>
        <taxon>Cetobacterium</taxon>
    </lineage>
</organism>
<sequence>MARRIDIEKCIGCGKCEQSCIVGCISNNENGKRIIDENACVDCGACQLVCPIKCIDNF</sequence>
<proteinExistence type="predicted"/>
<evidence type="ECO:0000259" key="4">
    <source>
        <dbReference type="PROSITE" id="PS51379"/>
    </source>
</evidence>
<dbReference type="Pfam" id="PF14697">
    <property type="entry name" value="Fer4_21"/>
    <property type="match status" value="1"/>
</dbReference>
<dbReference type="PROSITE" id="PS51379">
    <property type="entry name" value="4FE4S_FER_2"/>
    <property type="match status" value="2"/>
</dbReference>
<reference evidence="6" key="1">
    <citation type="submission" date="2023-07" db="EMBL/GenBank/DDBJ databases">
        <authorList>
            <person name="Colorado M.A."/>
            <person name="Villamil L.M."/>
            <person name="Melo J.F."/>
            <person name="Rodriguez J.A."/>
            <person name="Ruiz R.Y."/>
        </authorList>
    </citation>
    <scope>NUCLEOTIDE SEQUENCE [LARGE SCALE GENOMIC DNA]</scope>
    <source>
        <strain evidence="6">C33</strain>
    </source>
</reference>
<evidence type="ECO:0000313" key="5">
    <source>
        <dbReference type="EMBL" id="MDX8336948.1"/>
    </source>
</evidence>
<accession>A0ABU4WBM7</accession>
<evidence type="ECO:0000256" key="1">
    <source>
        <dbReference type="ARBA" id="ARBA00022723"/>
    </source>
</evidence>
<dbReference type="InterPro" id="IPR017896">
    <property type="entry name" value="4Fe4S_Fe-S-bd"/>
</dbReference>